<dbReference type="SUPFAM" id="SSF55874">
    <property type="entry name" value="ATPase domain of HSP90 chaperone/DNA topoisomerase II/histidine kinase"/>
    <property type="match status" value="1"/>
</dbReference>
<dbReference type="InterPro" id="IPR036890">
    <property type="entry name" value="HATPase_C_sf"/>
</dbReference>
<name>A0ABV6TZT1_9ACTN</name>
<evidence type="ECO:0000313" key="3">
    <source>
        <dbReference type="EMBL" id="MFC0861247.1"/>
    </source>
</evidence>
<evidence type="ECO:0000313" key="4">
    <source>
        <dbReference type="Proteomes" id="UP001589870"/>
    </source>
</evidence>
<proteinExistence type="predicted"/>
<dbReference type="RefSeq" id="WP_394299469.1">
    <property type="nucleotide sequence ID" value="NZ_JBHMQT010000003.1"/>
</dbReference>
<keyword evidence="1" id="KW-0808">Transferase</keyword>
<sequence>MKTANALPGIHHEIRLPGDPASVSHARSEVRRLLGHEHPAVDDVTLVTSELVTNAIKHSGCQAGDFIRFTLVASDGVVRVEVHDPGSAPAEPRLRLDPDAEDGRGLLIVDEISAEWGICERYDGPGRTVWCAIRSAHAPDSSSVPEVVSG</sequence>
<keyword evidence="1" id="KW-0723">Serine/threonine-protein kinase</keyword>
<keyword evidence="1" id="KW-0418">Kinase</keyword>
<keyword evidence="4" id="KW-1185">Reference proteome</keyword>
<organism evidence="3 4">
    <name type="scientific">Sphaerimonospora cavernae</name>
    <dbReference type="NCBI Taxonomy" id="1740611"/>
    <lineage>
        <taxon>Bacteria</taxon>
        <taxon>Bacillati</taxon>
        <taxon>Actinomycetota</taxon>
        <taxon>Actinomycetes</taxon>
        <taxon>Streptosporangiales</taxon>
        <taxon>Streptosporangiaceae</taxon>
        <taxon>Sphaerimonospora</taxon>
    </lineage>
</organism>
<keyword evidence="3" id="KW-0547">Nucleotide-binding</keyword>
<dbReference type="InterPro" id="IPR003594">
    <property type="entry name" value="HATPase_dom"/>
</dbReference>
<evidence type="ECO:0000256" key="1">
    <source>
        <dbReference type="ARBA" id="ARBA00022527"/>
    </source>
</evidence>
<reference evidence="3 4" key="1">
    <citation type="submission" date="2024-09" db="EMBL/GenBank/DDBJ databases">
        <authorList>
            <person name="Sun Q."/>
            <person name="Mori K."/>
        </authorList>
    </citation>
    <scope>NUCLEOTIDE SEQUENCE [LARGE SCALE GENOMIC DNA]</scope>
    <source>
        <strain evidence="3 4">TBRC 1851</strain>
    </source>
</reference>
<comment type="caution">
    <text evidence="3">The sequence shown here is derived from an EMBL/GenBank/DDBJ whole genome shotgun (WGS) entry which is preliminary data.</text>
</comment>
<evidence type="ECO:0000259" key="2">
    <source>
        <dbReference type="Pfam" id="PF13581"/>
    </source>
</evidence>
<keyword evidence="3" id="KW-0067">ATP-binding</keyword>
<accession>A0ABV6TZT1</accession>
<protein>
    <submittedName>
        <fullName evidence="3">ATP-binding protein</fullName>
    </submittedName>
</protein>
<feature type="domain" description="Histidine kinase/HSP90-like ATPase" evidence="2">
    <location>
        <begin position="17"/>
        <end position="130"/>
    </location>
</feature>
<dbReference type="PANTHER" id="PTHR35526:SF3">
    <property type="entry name" value="ANTI-SIGMA-F FACTOR RSBW"/>
    <property type="match status" value="1"/>
</dbReference>
<dbReference type="EMBL" id="JBHMQT010000003">
    <property type="protein sequence ID" value="MFC0861247.1"/>
    <property type="molecule type" value="Genomic_DNA"/>
</dbReference>
<dbReference type="Proteomes" id="UP001589870">
    <property type="component" value="Unassembled WGS sequence"/>
</dbReference>
<dbReference type="CDD" id="cd16936">
    <property type="entry name" value="HATPase_RsbW-like"/>
    <property type="match status" value="1"/>
</dbReference>
<dbReference type="InterPro" id="IPR050267">
    <property type="entry name" value="Anti-sigma-factor_SerPK"/>
</dbReference>
<dbReference type="PANTHER" id="PTHR35526">
    <property type="entry name" value="ANTI-SIGMA-F FACTOR RSBW-RELATED"/>
    <property type="match status" value="1"/>
</dbReference>
<dbReference type="Gene3D" id="3.30.565.10">
    <property type="entry name" value="Histidine kinase-like ATPase, C-terminal domain"/>
    <property type="match status" value="1"/>
</dbReference>
<gene>
    <name evidence="3" type="ORF">ACFHYQ_02935</name>
</gene>
<dbReference type="GO" id="GO:0005524">
    <property type="term" value="F:ATP binding"/>
    <property type="evidence" value="ECO:0007669"/>
    <property type="project" value="UniProtKB-KW"/>
</dbReference>
<dbReference type="Pfam" id="PF13581">
    <property type="entry name" value="HATPase_c_2"/>
    <property type="match status" value="1"/>
</dbReference>